<organism evidence="6">
    <name type="scientific">Strigomonas oncopelti</name>
    <name type="common">Parasitic flagellate</name>
    <name type="synonym">Crithidia oncopelti</name>
    <dbReference type="NCBI Taxonomy" id="5657"/>
    <lineage>
        <taxon>Eukaryota</taxon>
        <taxon>Discoba</taxon>
        <taxon>Euglenozoa</taxon>
        <taxon>Kinetoplastea</taxon>
        <taxon>Metakinetoplastina</taxon>
        <taxon>Trypanosomatida</taxon>
        <taxon>Trypanosomatidae</taxon>
        <taxon>Strigomonadinae</taxon>
        <taxon>Strigomonas</taxon>
    </lineage>
</organism>
<dbReference type="CDD" id="cd02000">
    <property type="entry name" value="TPP_E1_PDC_ADC_BCADC"/>
    <property type="match status" value="1"/>
</dbReference>
<evidence type="ECO:0000313" key="6">
    <source>
        <dbReference type="EMBL" id="AGT02637.1"/>
    </source>
</evidence>
<sequence>MLRCCTRALLATKTIPLNPQVAFKIHTAGRDDVPPAPTEVTYDVEQMKKSLELMFRVRRMESLSDQSYKLKKIRGFCHLYIGQEAIPAGMENILTYEDPVVTGYRDHAWYICRGGTPEEVFAEMFGRQGGSSKGKGGSMHMYSTKHGFYGGNGIVGAQVPIGAGLAWKFAMENRDSPKHVAVTFFGDGAANQGQVYEALNIAALQRIPCIFCVENNQFGMGTSKKRASFQPEFYRRGDYVPGIKVDGMDVLAVQEGTRWAKNWCLSGKGPVFLEFDSYRYMGHSMSDPDSQYRSKSDIQTVKNERDCVRKMKEFMVQEGIMSDEEMTALEKKVKKEVDQDLQKAQKHPMTHADELYTDIYIGEQYEHRTPQGRVYAQAPVAKAKN</sequence>
<evidence type="ECO:0000259" key="5">
    <source>
        <dbReference type="Pfam" id="PF00676"/>
    </source>
</evidence>
<dbReference type="Gene3D" id="3.40.50.970">
    <property type="match status" value="1"/>
</dbReference>
<dbReference type="GO" id="GO:0006086">
    <property type="term" value="P:pyruvate decarboxylation to acetyl-CoA"/>
    <property type="evidence" value="ECO:0007669"/>
    <property type="project" value="TreeGrafter"/>
</dbReference>
<evidence type="ECO:0000256" key="3">
    <source>
        <dbReference type="ARBA" id="ARBA00023002"/>
    </source>
</evidence>
<keyword evidence="4" id="KW-0786">Thiamine pyrophosphate</keyword>
<dbReference type="InterPro" id="IPR029061">
    <property type="entry name" value="THDP-binding"/>
</dbReference>
<name>U5KL88_STROO</name>
<evidence type="ECO:0000256" key="2">
    <source>
        <dbReference type="ARBA" id="ARBA00012281"/>
    </source>
</evidence>
<reference evidence="6" key="1">
    <citation type="submission" date="2013-01" db="EMBL/GenBank/DDBJ databases">
        <title>Genomic Cooperation Between Trypanosomatids and Their Bacterial Endosymbionts in the Synthesis of Essential Amino Acids Heavily Influenced by Multiple Lateral Gene Transfer Events.</title>
        <authorList>
            <person name="Alves J.M.P."/>
            <person name="Klein C."/>
            <person name="Maia da Silva F."/>
            <person name="Costa Martins A.G."/>
            <person name="Serrano M.G."/>
            <person name="Buck G.A."/>
            <person name="Vasconcelos A.T.R."/>
            <person name="France-Sagot M."/>
            <person name="Teixeira M.M.G."/>
            <person name="Motta M.C.M."/>
            <person name="Camargo E.P."/>
        </authorList>
    </citation>
    <scope>NUCLEOTIDE SEQUENCE</scope>
</reference>
<dbReference type="InterPro" id="IPR001017">
    <property type="entry name" value="DH_E1"/>
</dbReference>
<dbReference type="GO" id="GO:0004739">
    <property type="term" value="F:pyruvate dehydrogenase (acetyl-transferring) activity"/>
    <property type="evidence" value="ECO:0007669"/>
    <property type="project" value="UniProtKB-EC"/>
</dbReference>
<dbReference type="EC" id="1.2.4.1" evidence="2"/>
<dbReference type="FunFam" id="3.40.50.970:FF:000013">
    <property type="entry name" value="Pyruvate dehydrogenase E1 component subunit alpha"/>
    <property type="match status" value="1"/>
</dbReference>
<protein>
    <recommendedName>
        <fullName evidence="2">pyruvate dehydrogenase (acetyl-transferring)</fullName>
        <ecNumber evidence="2">1.2.4.1</ecNumber>
    </recommendedName>
</protein>
<accession>U5KL88</accession>
<dbReference type="PANTHER" id="PTHR11516:SF60">
    <property type="entry name" value="PYRUVATE DEHYDROGENASE E1 COMPONENT SUBUNIT ALPHA"/>
    <property type="match status" value="1"/>
</dbReference>
<dbReference type="AlphaFoldDB" id="U5KL88"/>
<feature type="domain" description="Dehydrogenase E1 component" evidence="5">
    <location>
        <begin position="54"/>
        <end position="352"/>
    </location>
</feature>
<dbReference type="Pfam" id="PF00676">
    <property type="entry name" value="E1_dh"/>
    <property type="match status" value="1"/>
</dbReference>
<dbReference type="EMBL" id="KC545107">
    <property type="protein sequence ID" value="AGT02637.1"/>
    <property type="molecule type" value="Genomic_DNA"/>
</dbReference>
<comment type="cofactor">
    <cofactor evidence="1">
        <name>thiamine diphosphate</name>
        <dbReference type="ChEBI" id="CHEBI:58937"/>
    </cofactor>
</comment>
<dbReference type="InterPro" id="IPR050642">
    <property type="entry name" value="PDH_E1_Alpha_Subunit"/>
</dbReference>
<keyword evidence="6" id="KW-0670">Pyruvate</keyword>
<evidence type="ECO:0000256" key="4">
    <source>
        <dbReference type="ARBA" id="ARBA00023052"/>
    </source>
</evidence>
<proteinExistence type="predicted"/>
<evidence type="ECO:0000256" key="1">
    <source>
        <dbReference type="ARBA" id="ARBA00001964"/>
    </source>
</evidence>
<dbReference type="SUPFAM" id="SSF52518">
    <property type="entry name" value="Thiamin diphosphate-binding fold (THDP-binding)"/>
    <property type="match status" value="1"/>
</dbReference>
<keyword evidence="3 6" id="KW-0560">Oxidoreductase</keyword>
<dbReference type="PANTHER" id="PTHR11516">
    <property type="entry name" value="PYRUVATE DEHYDROGENASE E1 COMPONENT, ALPHA SUBUNIT BACTERIAL AND ORGANELLAR"/>
    <property type="match status" value="1"/>
</dbReference>